<dbReference type="SUPFAM" id="SSF57701">
    <property type="entry name" value="Zn2/Cys6 DNA-binding domain"/>
    <property type="match status" value="1"/>
</dbReference>
<dbReference type="SMART" id="SM00066">
    <property type="entry name" value="GAL4"/>
    <property type="match status" value="1"/>
</dbReference>
<keyword evidence="7" id="KW-1185">Reference proteome</keyword>
<dbReference type="PANTHER" id="PTHR38791">
    <property type="entry name" value="ZN(II)2CYS6 TRANSCRIPTION FACTOR (EUROFUNG)-RELATED-RELATED"/>
    <property type="match status" value="1"/>
</dbReference>
<evidence type="ECO:0000256" key="2">
    <source>
        <dbReference type="ARBA" id="ARBA00023125"/>
    </source>
</evidence>
<feature type="domain" description="Zn(2)-C6 fungal-type" evidence="5">
    <location>
        <begin position="9"/>
        <end position="37"/>
    </location>
</feature>
<evidence type="ECO:0000256" key="3">
    <source>
        <dbReference type="ARBA" id="ARBA00023163"/>
    </source>
</evidence>
<keyword evidence="3" id="KW-0804">Transcription</keyword>
<evidence type="ECO:0000259" key="5">
    <source>
        <dbReference type="PROSITE" id="PS50048"/>
    </source>
</evidence>
<dbReference type="PROSITE" id="PS50048">
    <property type="entry name" value="ZN2_CY6_FUNGAL_2"/>
    <property type="match status" value="1"/>
</dbReference>
<dbReference type="AlphaFoldDB" id="A0A1C1CZ41"/>
<comment type="caution">
    <text evidence="6">The sequence shown here is derived from an EMBL/GenBank/DDBJ whole genome shotgun (WGS) entry which is preliminary data.</text>
</comment>
<dbReference type="PROSITE" id="PS00463">
    <property type="entry name" value="ZN2_CY6_FUNGAL_1"/>
    <property type="match status" value="1"/>
</dbReference>
<name>A0A1C1CZ41_9EURO</name>
<sequence length="590" mass="65966">MVYKGPSRGCYMCRKRRVKCDEKRPQCGNCVKRQQRCPGYRDFFDAVHKDETFVVSQKSGSKRQKRTCARAQEDLDGSLESCLFEECIIGDSTDDSVDSSVFRIFDNARASPALFAQPSRNVAIESLCYFFTNYVNTPRDPSTNIFIEHILPMYLNTPPNSALSEAIHGVAINVTSLWMARHVDSYLAREAYGKAVTRLKALLEDPVQCKTDETLATVFMLDFYDSLNQRFVKFRDTGTHQQGAVALLKYRGKDNFKTPLSQRLFNAMRSRHINYSLQAGKDIQLDPALLADATAVLPSAKLDLLNVELATLHKLAQGGPEALDLSMTEFYKLVLSKALVLEKKFQAWTDSLPISWRPVSISAADLHPSIREAGLYENMCDVYSSLAVSHVNNAARSSHVGALRLIALCLGGLEDLGVAVDPDIEIHVNDRIQSVVDKFCASIPFHLGNRTGITFPHERREYPHIPAELRRLANYVDPFGNEVEMTMEDHARAAAAIGGWFIMTPLAGFLTAPALRSPKAKPGPLMRKLRAGQLAWIRGQMSRIQHIYSFASDGSRQYPDCTRVLKTPGSEQCKNVHSTMPSLNHSLWTV</sequence>
<dbReference type="GO" id="GO:0000981">
    <property type="term" value="F:DNA-binding transcription factor activity, RNA polymerase II-specific"/>
    <property type="evidence" value="ECO:0007669"/>
    <property type="project" value="InterPro"/>
</dbReference>
<dbReference type="InterPro" id="IPR036864">
    <property type="entry name" value="Zn2-C6_fun-type_DNA-bd_sf"/>
</dbReference>
<keyword evidence="1" id="KW-0805">Transcription regulation</keyword>
<dbReference type="eggNOG" id="ENOG502S0C8">
    <property type="taxonomic scope" value="Eukaryota"/>
</dbReference>
<dbReference type="InterPro" id="IPR053175">
    <property type="entry name" value="DHMBA_Reg_Transcription_Factor"/>
</dbReference>
<keyword evidence="2" id="KW-0238">DNA-binding</keyword>
<proteinExistence type="predicted"/>
<dbReference type="InterPro" id="IPR001138">
    <property type="entry name" value="Zn2Cys6_DnaBD"/>
</dbReference>
<organism evidence="6 7">
    <name type="scientific">Cladophialophora carrionii</name>
    <dbReference type="NCBI Taxonomy" id="86049"/>
    <lineage>
        <taxon>Eukaryota</taxon>
        <taxon>Fungi</taxon>
        <taxon>Dikarya</taxon>
        <taxon>Ascomycota</taxon>
        <taxon>Pezizomycotina</taxon>
        <taxon>Eurotiomycetes</taxon>
        <taxon>Chaetothyriomycetidae</taxon>
        <taxon>Chaetothyriales</taxon>
        <taxon>Herpotrichiellaceae</taxon>
        <taxon>Cladophialophora</taxon>
    </lineage>
</organism>
<evidence type="ECO:0000313" key="7">
    <source>
        <dbReference type="Proteomes" id="UP000094526"/>
    </source>
</evidence>
<evidence type="ECO:0000313" key="6">
    <source>
        <dbReference type="EMBL" id="OCT53807.1"/>
    </source>
</evidence>
<dbReference type="Proteomes" id="UP000094526">
    <property type="component" value="Unassembled WGS sequence"/>
</dbReference>
<dbReference type="EMBL" id="LGRB01000008">
    <property type="protein sequence ID" value="OCT53807.1"/>
    <property type="molecule type" value="Genomic_DNA"/>
</dbReference>
<evidence type="ECO:0000256" key="1">
    <source>
        <dbReference type="ARBA" id="ARBA00023015"/>
    </source>
</evidence>
<gene>
    <name evidence="6" type="ORF">CLCR_09893</name>
</gene>
<dbReference type="Gene3D" id="4.10.240.10">
    <property type="entry name" value="Zn(2)-C6 fungal-type DNA-binding domain"/>
    <property type="match status" value="1"/>
</dbReference>
<dbReference type="Pfam" id="PF00172">
    <property type="entry name" value="Zn_clus"/>
    <property type="match status" value="1"/>
</dbReference>
<keyword evidence="4" id="KW-0539">Nucleus</keyword>
<reference evidence="7" key="1">
    <citation type="submission" date="2015-07" db="EMBL/GenBank/DDBJ databases">
        <authorList>
            <person name="Teixeira M.M."/>
            <person name="Souza R.C."/>
            <person name="Almeida L.G."/>
            <person name="Vicente V.A."/>
            <person name="de Hoog S."/>
            <person name="Bocca A.L."/>
            <person name="de Almeida S.R."/>
            <person name="Vasconcelos A.T."/>
            <person name="Felipe M.S."/>
        </authorList>
    </citation>
    <scope>NUCLEOTIDE SEQUENCE [LARGE SCALE GENOMIC DNA]</scope>
    <source>
        <strain evidence="7">KSF</strain>
    </source>
</reference>
<dbReference type="GO" id="GO:0008270">
    <property type="term" value="F:zinc ion binding"/>
    <property type="evidence" value="ECO:0007669"/>
    <property type="project" value="InterPro"/>
</dbReference>
<dbReference type="OrthoDB" id="2991872at2759"/>
<dbReference type="CDD" id="cd00067">
    <property type="entry name" value="GAL4"/>
    <property type="match status" value="1"/>
</dbReference>
<dbReference type="GO" id="GO:0003677">
    <property type="term" value="F:DNA binding"/>
    <property type="evidence" value="ECO:0007669"/>
    <property type="project" value="UniProtKB-KW"/>
</dbReference>
<dbReference type="VEuPathDB" id="FungiDB:G647_00735"/>
<accession>A0A1C1CZ41</accession>
<evidence type="ECO:0000256" key="4">
    <source>
        <dbReference type="ARBA" id="ARBA00023242"/>
    </source>
</evidence>
<dbReference type="VEuPathDB" id="FungiDB:CLCR_09893"/>
<protein>
    <recommendedName>
        <fullName evidence="5">Zn(2)-C6 fungal-type domain-containing protein</fullName>
    </recommendedName>
</protein>